<evidence type="ECO:0000256" key="2">
    <source>
        <dbReference type="ARBA" id="ARBA00022723"/>
    </source>
</evidence>
<dbReference type="SMART" id="SM00355">
    <property type="entry name" value="ZnF_C2H2"/>
    <property type="match status" value="14"/>
</dbReference>
<feature type="domain" description="C2H2-type" evidence="10">
    <location>
        <begin position="514"/>
        <end position="541"/>
    </location>
</feature>
<feature type="domain" description="C2H2-type" evidence="10">
    <location>
        <begin position="64"/>
        <end position="91"/>
    </location>
</feature>
<evidence type="ECO:0000256" key="1">
    <source>
        <dbReference type="ARBA" id="ARBA00004123"/>
    </source>
</evidence>
<evidence type="ECO:0000256" key="9">
    <source>
        <dbReference type="PROSITE-ProRule" id="PRU00042"/>
    </source>
</evidence>
<evidence type="ECO:0000256" key="6">
    <source>
        <dbReference type="ARBA" id="ARBA00023015"/>
    </source>
</evidence>
<feature type="domain" description="C2H2-type" evidence="10">
    <location>
        <begin position="485"/>
        <end position="513"/>
    </location>
</feature>
<dbReference type="GO" id="GO:0008270">
    <property type="term" value="F:zinc ion binding"/>
    <property type="evidence" value="ECO:0007669"/>
    <property type="project" value="UniProtKB-KW"/>
</dbReference>
<dbReference type="PROSITE" id="PS00028">
    <property type="entry name" value="ZINC_FINGER_C2H2_1"/>
    <property type="match status" value="6"/>
</dbReference>
<sequence>ILGGWQGLGSSRMGNDDLLNVADPETHEIGRDSKHRCPFCYYKSRFKRNVSRHIMFKHTKERPFGCVSCEKRFTNKESLQRHTLIHTGEKPYQCANCLMRFRHCSSLKVHRLNNPDSSRVERSIGAPFETSRSRPNAVPLLYLCPRCPYKTKSKGHLHQHIKIKHLNSRPYPCTICGARFSMKIDLSRHTLTHTGFKPHKCPRCGKGFIRNDRMLILGGCQGLESSLVDNGDLLNVDPDTFEADGDLKHKCPFCNYKSKFRPHIRRHIMFKHTKEKPFACTACDKRFANKENLLRHTLIHTGEKPYQCENCLLRFRHRWQEFGSSVVGNRDLLNVDPETLEVDTDSKHKCPFCDYKSKFKPHVRRHIMFKHTKERPFGCVSCEKRFTNKESLQRHTLIHTGEKPYQCANCLMRFRHCSTKFVEKIALKRHFRIHTGEKPYKCPRCNARFMYNRSLKTHLASEACANCPTFPIVNQGPSSSYRKLHQCPYCPYQARSSNLILRHARFKHTGERPYECTACSKKFVLKTDLQRHLLIHREEKPFQCHYCSKKFRHSNSLKMHVTTSHMIFNNGHENEKHIDKVKVAKSKKNRVKNRDRGRKCAEYNFHVYLLYMRVVNRKIVEIFYDQDFSPSRRYL</sequence>
<feature type="domain" description="C2H2-type" evidence="10">
    <location>
        <begin position="405"/>
        <end position="439"/>
    </location>
</feature>
<evidence type="ECO:0000313" key="12">
    <source>
        <dbReference type="Proteomes" id="UP000326759"/>
    </source>
</evidence>
<feature type="domain" description="C2H2-type" evidence="10">
    <location>
        <begin position="348"/>
        <end position="376"/>
    </location>
</feature>
<evidence type="ECO:0000313" key="11">
    <source>
        <dbReference type="EMBL" id="KAB7501382.1"/>
    </source>
</evidence>
<dbReference type="AlphaFoldDB" id="A0A5N5T4S1"/>
<dbReference type="GO" id="GO:0006357">
    <property type="term" value="P:regulation of transcription by RNA polymerase II"/>
    <property type="evidence" value="ECO:0007669"/>
    <property type="project" value="UniProtKB-ARBA"/>
</dbReference>
<dbReference type="EMBL" id="SEYY01010835">
    <property type="protein sequence ID" value="KAB7501382.1"/>
    <property type="molecule type" value="Genomic_DNA"/>
</dbReference>
<proteinExistence type="predicted"/>
<keyword evidence="6" id="KW-0805">Transcription regulation</keyword>
<feature type="domain" description="C2H2-type" evidence="10">
    <location>
        <begin position="542"/>
        <end position="565"/>
    </location>
</feature>
<keyword evidence="12" id="KW-1185">Reference proteome</keyword>
<reference evidence="11 12" key="1">
    <citation type="journal article" date="2019" name="PLoS Biol.">
        <title>Sex chromosomes control vertical transmission of feminizing Wolbachia symbionts in an isopod.</title>
        <authorList>
            <person name="Becking T."/>
            <person name="Chebbi M.A."/>
            <person name="Giraud I."/>
            <person name="Moumen B."/>
            <person name="Laverre T."/>
            <person name="Caubet Y."/>
            <person name="Peccoud J."/>
            <person name="Gilbert C."/>
            <person name="Cordaux R."/>
        </authorList>
    </citation>
    <scope>NUCLEOTIDE SEQUENCE [LARGE SCALE GENOMIC DNA]</scope>
    <source>
        <strain evidence="11">ANa2</strain>
        <tissue evidence="11">Whole body excluding digestive tract and cuticle</tissue>
    </source>
</reference>
<feature type="non-terminal residue" evidence="11">
    <location>
        <position position="1"/>
    </location>
</feature>
<feature type="domain" description="C2H2-type" evidence="10">
    <location>
        <begin position="278"/>
        <end position="305"/>
    </location>
</feature>
<feature type="domain" description="C2H2-type" evidence="10">
    <location>
        <begin position="249"/>
        <end position="277"/>
    </location>
</feature>
<dbReference type="FunFam" id="3.30.160.60:FF:000624">
    <property type="entry name" value="zinc finger protein 697"/>
    <property type="match status" value="1"/>
</dbReference>
<dbReference type="PANTHER" id="PTHR47772:SF13">
    <property type="entry name" value="GASTRULA ZINC FINGER PROTEIN XLCGF49.1-LIKE-RELATED"/>
    <property type="match status" value="1"/>
</dbReference>
<keyword evidence="7" id="KW-0804">Transcription</keyword>
<name>A0A5N5T4S1_9CRUS</name>
<dbReference type="InterPro" id="IPR036236">
    <property type="entry name" value="Znf_C2H2_sf"/>
</dbReference>
<dbReference type="FunFam" id="3.30.160.60:FF:000145">
    <property type="entry name" value="Zinc finger protein 574"/>
    <property type="match status" value="1"/>
</dbReference>
<keyword evidence="8" id="KW-0539">Nucleus</keyword>
<keyword evidence="2" id="KW-0479">Metal-binding</keyword>
<dbReference type="GO" id="GO:0005634">
    <property type="term" value="C:nucleus"/>
    <property type="evidence" value="ECO:0007669"/>
    <property type="project" value="UniProtKB-SubCell"/>
</dbReference>
<keyword evidence="3" id="KW-0677">Repeat</keyword>
<evidence type="ECO:0000259" key="10">
    <source>
        <dbReference type="PROSITE" id="PS50157"/>
    </source>
</evidence>
<feature type="domain" description="C2H2-type" evidence="10">
    <location>
        <begin position="35"/>
        <end position="63"/>
    </location>
</feature>
<dbReference type="OrthoDB" id="6408474at2759"/>
<evidence type="ECO:0000256" key="5">
    <source>
        <dbReference type="ARBA" id="ARBA00022833"/>
    </source>
</evidence>
<dbReference type="FunFam" id="3.30.160.60:FF:000218">
    <property type="entry name" value="Zinc finger protein 10"/>
    <property type="match status" value="1"/>
</dbReference>
<feature type="domain" description="C2H2-type" evidence="10">
    <location>
        <begin position="377"/>
        <end position="404"/>
    </location>
</feature>
<protein>
    <submittedName>
        <fullName evidence="11">Zinc finger protein</fullName>
    </submittedName>
</protein>
<dbReference type="Pfam" id="PF00096">
    <property type="entry name" value="zf-C2H2"/>
    <property type="match status" value="6"/>
</dbReference>
<dbReference type="InterPro" id="IPR013087">
    <property type="entry name" value="Znf_C2H2_type"/>
</dbReference>
<dbReference type="FunFam" id="3.30.160.60:FF:000446">
    <property type="entry name" value="Zinc finger protein"/>
    <property type="match status" value="1"/>
</dbReference>
<dbReference type="InterPro" id="IPR050636">
    <property type="entry name" value="C2H2-ZF_domain-containing"/>
</dbReference>
<dbReference type="PANTHER" id="PTHR47772">
    <property type="entry name" value="ZINC FINGER PROTEIN 200"/>
    <property type="match status" value="1"/>
</dbReference>
<comment type="subcellular location">
    <subcellularLocation>
        <location evidence="1">Nucleus</location>
    </subcellularLocation>
</comment>
<keyword evidence="5" id="KW-0862">Zinc</keyword>
<dbReference type="Gene3D" id="3.30.160.60">
    <property type="entry name" value="Classic Zinc Finger"/>
    <property type="match status" value="11"/>
</dbReference>
<organism evidence="11 12">
    <name type="scientific">Armadillidium nasatum</name>
    <dbReference type="NCBI Taxonomy" id="96803"/>
    <lineage>
        <taxon>Eukaryota</taxon>
        <taxon>Metazoa</taxon>
        <taxon>Ecdysozoa</taxon>
        <taxon>Arthropoda</taxon>
        <taxon>Crustacea</taxon>
        <taxon>Multicrustacea</taxon>
        <taxon>Malacostraca</taxon>
        <taxon>Eumalacostraca</taxon>
        <taxon>Peracarida</taxon>
        <taxon>Isopoda</taxon>
        <taxon>Oniscidea</taxon>
        <taxon>Crinocheta</taxon>
        <taxon>Armadillidiidae</taxon>
        <taxon>Armadillidium</taxon>
    </lineage>
</organism>
<dbReference type="Proteomes" id="UP000326759">
    <property type="component" value="Unassembled WGS sequence"/>
</dbReference>
<feature type="domain" description="C2H2-type" evidence="10">
    <location>
        <begin position="142"/>
        <end position="170"/>
    </location>
</feature>
<dbReference type="PROSITE" id="PS50157">
    <property type="entry name" value="ZINC_FINGER_C2H2_2"/>
    <property type="match status" value="12"/>
</dbReference>
<gene>
    <name evidence="11" type="ORF">Anas_07296</name>
</gene>
<evidence type="ECO:0000256" key="7">
    <source>
        <dbReference type="ARBA" id="ARBA00023163"/>
    </source>
</evidence>
<dbReference type="SUPFAM" id="SSF57667">
    <property type="entry name" value="beta-beta-alpha zinc fingers"/>
    <property type="match status" value="7"/>
</dbReference>
<evidence type="ECO:0000256" key="3">
    <source>
        <dbReference type="ARBA" id="ARBA00022737"/>
    </source>
</evidence>
<feature type="domain" description="C2H2-type" evidence="10">
    <location>
        <begin position="171"/>
        <end position="198"/>
    </location>
</feature>
<comment type="caution">
    <text evidence="11">The sequence shown here is derived from an EMBL/GenBank/DDBJ whole genome shotgun (WGS) entry which is preliminary data.</text>
</comment>
<keyword evidence="4 9" id="KW-0863">Zinc-finger</keyword>
<evidence type="ECO:0000256" key="4">
    <source>
        <dbReference type="ARBA" id="ARBA00022771"/>
    </source>
</evidence>
<dbReference type="FunFam" id="3.30.160.60:FF:001289">
    <property type="entry name" value="Zinc finger protein 574"/>
    <property type="match status" value="3"/>
</dbReference>
<accession>A0A5N5T4S1</accession>
<evidence type="ECO:0000256" key="8">
    <source>
        <dbReference type="ARBA" id="ARBA00023242"/>
    </source>
</evidence>